<dbReference type="AlphaFoldDB" id="A0A7K1TI58"/>
<organism evidence="2 3">
    <name type="scientific">Hymenobacter ginkgonis</name>
    <dbReference type="NCBI Taxonomy" id="2682976"/>
    <lineage>
        <taxon>Bacteria</taxon>
        <taxon>Pseudomonadati</taxon>
        <taxon>Bacteroidota</taxon>
        <taxon>Cytophagia</taxon>
        <taxon>Cytophagales</taxon>
        <taxon>Hymenobacteraceae</taxon>
        <taxon>Hymenobacter</taxon>
    </lineage>
</organism>
<dbReference type="Proteomes" id="UP000441336">
    <property type="component" value="Unassembled WGS sequence"/>
</dbReference>
<keyword evidence="3" id="KW-1185">Reference proteome</keyword>
<protein>
    <recommendedName>
        <fullName evidence="4">SRPBCC family protein</fullName>
    </recommendedName>
</protein>
<dbReference type="EMBL" id="WQKZ01000004">
    <property type="protein sequence ID" value="MVN78100.1"/>
    <property type="molecule type" value="Genomic_DNA"/>
</dbReference>
<evidence type="ECO:0000313" key="3">
    <source>
        <dbReference type="Proteomes" id="UP000441336"/>
    </source>
</evidence>
<sequence length="161" mass="17675">MKFLVPLLLLATPAFAQRPTAEAAPPAVSFWPLDAATGTVVFTAPTARPRVPALGQAEHLRAWLSSTCADWTELPSQADSTQFYRGQLRGVHAGVLLNFAVRVSRRPLVGWQYMLLGFRVGAPTGAGLVQWVPLHRVLDDRDYQSDLTSFQQQLQRALPGL</sequence>
<reference evidence="2 3" key="1">
    <citation type="submission" date="2019-12" db="EMBL/GenBank/DDBJ databases">
        <title>Hymenobacter sp. HMF4947 Genome sequencing and assembly.</title>
        <authorList>
            <person name="Kang H."/>
            <person name="Cha I."/>
            <person name="Kim H."/>
            <person name="Joh K."/>
        </authorList>
    </citation>
    <scope>NUCLEOTIDE SEQUENCE [LARGE SCALE GENOMIC DNA]</scope>
    <source>
        <strain evidence="2 3">HMF4947</strain>
    </source>
</reference>
<evidence type="ECO:0000256" key="1">
    <source>
        <dbReference type="SAM" id="SignalP"/>
    </source>
</evidence>
<dbReference type="RefSeq" id="WP_157567859.1">
    <property type="nucleotide sequence ID" value="NZ_WQKZ01000004.1"/>
</dbReference>
<comment type="caution">
    <text evidence="2">The sequence shown here is derived from an EMBL/GenBank/DDBJ whole genome shotgun (WGS) entry which is preliminary data.</text>
</comment>
<evidence type="ECO:0008006" key="4">
    <source>
        <dbReference type="Google" id="ProtNLM"/>
    </source>
</evidence>
<name>A0A7K1TI58_9BACT</name>
<feature type="signal peptide" evidence="1">
    <location>
        <begin position="1"/>
        <end position="16"/>
    </location>
</feature>
<accession>A0A7K1TI58</accession>
<gene>
    <name evidence="2" type="ORF">GO988_17355</name>
</gene>
<evidence type="ECO:0000313" key="2">
    <source>
        <dbReference type="EMBL" id="MVN78100.1"/>
    </source>
</evidence>
<proteinExistence type="predicted"/>
<feature type="chain" id="PRO_5029485307" description="SRPBCC family protein" evidence="1">
    <location>
        <begin position="17"/>
        <end position="161"/>
    </location>
</feature>
<keyword evidence="1" id="KW-0732">Signal</keyword>